<dbReference type="EMBL" id="KV700124">
    <property type="protein sequence ID" value="OCF34663.1"/>
    <property type="molecule type" value="Genomic_DNA"/>
</dbReference>
<protein>
    <recommendedName>
        <fullName evidence="2">C2H2-type domain-containing protein</fullName>
    </recommendedName>
</protein>
<dbReference type="Proteomes" id="UP000092666">
    <property type="component" value="Unassembled WGS sequence"/>
</dbReference>
<dbReference type="InterPro" id="IPR013087">
    <property type="entry name" value="Znf_C2H2_type"/>
</dbReference>
<feature type="domain" description="C2H2-type" evidence="2">
    <location>
        <begin position="670"/>
        <end position="698"/>
    </location>
</feature>
<evidence type="ECO:0000313" key="4">
    <source>
        <dbReference type="Proteomes" id="UP000092666"/>
    </source>
</evidence>
<keyword evidence="4" id="KW-1185">Reference proteome</keyword>
<gene>
    <name evidence="3" type="ORF">I316_03705</name>
</gene>
<dbReference type="PROSITE" id="PS50157">
    <property type="entry name" value="ZINC_FINGER_C2H2_2"/>
    <property type="match status" value="1"/>
</dbReference>
<reference evidence="3 4" key="1">
    <citation type="submission" date="2013-07" db="EMBL/GenBank/DDBJ databases">
        <title>The Genome Sequence of Cryptococcus heveanensis BCC8398.</title>
        <authorList>
            <consortium name="The Broad Institute Genome Sequencing Platform"/>
            <person name="Cuomo C."/>
            <person name="Litvintseva A."/>
            <person name="Chen Y."/>
            <person name="Heitman J."/>
            <person name="Sun S."/>
            <person name="Springer D."/>
            <person name="Dromer F."/>
            <person name="Young S.K."/>
            <person name="Zeng Q."/>
            <person name="Gargeya S."/>
            <person name="Fitzgerald M."/>
            <person name="Abouelleil A."/>
            <person name="Alvarado L."/>
            <person name="Berlin A.M."/>
            <person name="Chapman S.B."/>
            <person name="Dewar J."/>
            <person name="Goldberg J."/>
            <person name="Griggs A."/>
            <person name="Gujja S."/>
            <person name="Hansen M."/>
            <person name="Howarth C."/>
            <person name="Imamovic A."/>
            <person name="Larimer J."/>
            <person name="McCowan C."/>
            <person name="Murphy C."/>
            <person name="Pearson M."/>
            <person name="Priest M."/>
            <person name="Roberts A."/>
            <person name="Saif S."/>
            <person name="Shea T."/>
            <person name="Sykes S."/>
            <person name="Wortman J."/>
            <person name="Nusbaum C."/>
            <person name="Birren B."/>
        </authorList>
    </citation>
    <scope>NUCLEOTIDE SEQUENCE [LARGE SCALE GENOMIC DNA]</scope>
    <source>
        <strain evidence="3 4">BCC8398</strain>
    </source>
</reference>
<dbReference type="OrthoDB" id="3037404at2759"/>
<proteinExistence type="predicted"/>
<organism evidence="3 4">
    <name type="scientific">Kwoniella heveanensis BCC8398</name>
    <dbReference type="NCBI Taxonomy" id="1296120"/>
    <lineage>
        <taxon>Eukaryota</taxon>
        <taxon>Fungi</taxon>
        <taxon>Dikarya</taxon>
        <taxon>Basidiomycota</taxon>
        <taxon>Agaricomycotina</taxon>
        <taxon>Tremellomycetes</taxon>
        <taxon>Tremellales</taxon>
        <taxon>Cryptococcaceae</taxon>
        <taxon>Kwoniella</taxon>
    </lineage>
</organism>
<sequence length="786" mass="87670">MPGVEADRPEAAGRHQFVVDDQEFDESAPLQTKSRFATRTAEDVRASITEQLERRLDIAAVYNQTVAVSTTARRVHMYKKFNETRIALGISSGFSWSTWTRIAKRVLLELTEASKKVKKDNNGQEQVTYFRASNLSAHKAALQIVVPMDAPHAPRAEDVKAFEDDLEKYAQAICEEYGLNAESREKLSIGSVEIALLIQKLLKEGIDADVAVQFATFLVALLHSGGRPSTFIPTDRTKFFLIWRDIEIKPRRIGGKTVGFDVRLCLRSFKGASLGSSTSKPGKPIYIFISTVKSEANLIFDMGSWFVAHGLRQGVFGPGKTLDDLYRDQRRVLAYAPGFASRPVFYRTAARGYGLDLNGVMSYSSARDAFNRLARAVYLPRSEGHILGLSSIRRGTATRFIKAFGYDRARLLLGHSPNSTVLERFYDTSRDTMDAGAAITGEERSDDQGDIQGDAEDNPFTRCIHGSRKVRVAQKTRFNAIKLRYARFQDQEFWETSAEATYATVVANAAKVEDIKKGLPEELISSLLKKCQQELQAANGNGVSDELVLDDVDLADEDTDNLVSDDVALKEAKEQAERILASSTSAEKGMLAIQERKRLWIQSLITEVPSSSWDARTGLTCTACADDPETPKDKIGLVYLPSDLEDHLNWFHMPAERLKRFLGIRGEERVQCCSCDKDFSNASAIHYHLMAAHSDQAGESIPMEHIRTMYEFLSKSTAKKNRDLVAKINMFDLSMAKFFEDCSTRKRGLEDIDVTTGDERQAKRRILGTVTREGYPHLIAAANASA</sequence>
<dbReference type="AlphaFoldDB" id="A0A1B9GUC1"/>
<evidence type="ECO:0000256" key="1">
    <source>
        <dbReference type="PROSITE-ProRule" id="PRU00042"/>
    </source>
</evidence>
<keyword evidence="1" id="KW-0862">Zinc</keyword>
<dbReference type="PROSITE" id="PS00028">
    <property type="entry name" value="ZINC_FINGER_C2H2_1"/>
    <property type="match status" value="1"/>
</dbReference>
<reference evidence="4" key="2">
    <citation type="submission" date="2013-12" db="EMBL/GenBank/DDBJ databases">
        <title>Evolution of pathogenesis and genome organization in the Tremellales.</title>
        <authorList>
            <person name="Cuomo C."/>
            <person name="Litvintseva A."/>
            <person name="Heitman J."/>
            <person name="Chen Y."/>
            <person name="Sun S."/>
            <person name="Springer D."/>
            <person name="Dromer F."/>
            <person name="Young S."/>
            <person name="Zeng Q."/>
            <person name="Chapman S."/>
            <person name="Gujja S."/>
            <person name="Saif S."/>
            <person name="Birren B."/>
        </authorList>
    </citation>
    <scope>NUCLEOTIDE SEQUENCE [LARGE SCALE GENOMIC DNA]</scope>
    <source>
        <strain evidence="4">BCC8398</strain>
    </source>
</reference>
<keyword evidence="1" id="KW-0863">Zinc-finger</keyword>
<evidence type="ECO:0000259" key="2">
    <source>
        <dbReference type="PROSITE" id="PS50157"/>
    </source>
</evidence>
<accession>A0A1B9GUC1</accession>
<name>A0A1B9GUC1_9TREE</name>
<evidence type="ECO:0000313" key="3">
    <source>
        <dbReference type="EMBL" id="OCF34663.1"/>
    </source>
</evidence>
<dbReference type="GO" id="GO:0008270">
    <property type="term" value="F:zinc ion binding"/>
    <property type="evidence" value="ECO:0007669"/>
    <property type="project" value="UniProtKB-KW"/>
</dbReference>
<keyword evidence="1" id="KW-0479">Metal-binding</keyword>